<evidence type="ECO:0000256" key="8">
    <source>
        <dbReference type="ARBA" id="ARBA00022990"/>
    </source>
</evidence>
<protein>
    <recommendedName>
        <fullName evidence="3">Calmodulin</fullName>
    </recommendedName>
</protein>
<dbReference type="FunFam" id="1.10.238.10:FF:000178">
    <property type="entry name" value="Calmodulin-2 A"/>
    <property type="match status" value="1"/>
</dbReference>
<evidence type="ECO:0000256" key="7">
    <source>
        <dbReference type="ARBA" id="ARBA00022837"/>
    </source>
</evidence>
<dbReference type="PROSITE" id="PS00018">
    <property type="entry name" value="EF_HAND_1"/>
    <property type="match status" value="2"/>
</dbReference>
<keyword evidence="5" id="KW-0479">Metal-binding</keyword>
<reference evidence="12 13" key="1">
    <citation type="submission" date="2014-06" db="EMBL/GenBank/DDBJ databases">
        <authorList>
            <person name="Swart Estienne"/>
        </authorList>
    </citation>
    <scope>NUCLEOTIDE SEQUENCE [LARGE SCALE GENOMIC DNA]</scope>
    <source>
        <strain evidence="12 13">130c</strain>
    </source>
</reference>
<evidence type="ECO:0000313" key="12">
    <source>
        <dbReference type="EMBL" id="CDW88706.1"/>
    </source>
</evidence>
<comment type="function">
    <text evidence="10">Plays a fundamental role in microtubule organizing center structure and function. Component of the infraciliary lattice (ICL) and the ciliary basal bodies.</text>
</comment>
<evidence type="ECO:0000256" key="3">
    <source>
        <dbReference type="ARBA" id="ARBA00020786"/>
    </source>
</evidence>
<evidence type="ECO:0000256" key="9">
    <source>
        <dbReference type="ARBA" id="ARBA00023212"/>
    </source>
</evidence>
<keyword evidence="6" id="KW-0677">Repeat</keyword>
<dbReference type="GO" id="GO:0016460">
    <property type="term" value="C:myosin II complex"/>
    <property type="evidence" value="ECO:0007669"/>
    <property type="project" value="TreeGrafter"/>
</dbReference>
<dbReference type="PANTHER" id="PTHR23048:SF0">
    <property type="entry name" value="CALMODULIN LIKE 3"/>
    <property type="match status" value="1"/>
</dbReference>
<dbReference type="GO" id="GO:0005509">
    <property type="term" value="F:calcium ion binding"/>
    <property type="evidence" value="ECO:0007669"/>
    <property type="project" value="InterPro"/>
</dbReference>
<dbReference type="Gene3D" id="1.10.238.10">
    <property type="entry name" value="EF-hand"/>
    <property type="match status" value="2"/>
</dbReference>
<evidence type="ECO:0000259" key="11">
    <source>
        <dbReference type="PROSITE" id="PS50222"/>
    </source>
</evidence>
<organism evidence="12 13">
    <name type="scientific">Stylonychia lemnae</name>
    <name type="common">Ciliate</name>
    <dbReference type="NCBI Taxonomy" id="5949"/>
    <lineage>
        <taxon>Eukaryota</taxon>
        <taxon>Sar</taxon>
        <taxon>Alveolata</taxon>
        <taxon>Ciliophora</taxon>
        <taxon>Intramacronucleata</taxon>
        <taxon>Spirotrichea</taxon>
        <taxon>Stichotrichia</taxon>
        <taxon>Sporadotrichida</taxon>
        <taxon>Oxytrichidae</taxon>
        <taxon>Stylonychinae</taxon>
        <taxon>Stylonychia</taxon>
    </lineage>
</organism>
<comment type="subcellular location">
    <subcellularLocation>
        <location evidence="1">Cytoplasm</location>
        <location evidence="1">Cytoskeleton</location>
    </subcellularLocation>
</comment>
<dbReference type="InParanoid" id="A0A078B359"/>
<evidence type="ECO:0000256" key="10">
    <source>
        <dbReference type="ARBA" id="ARBA00025692"/>
    </source>
</evidence>
<evidence type="ECO:0000256" key="4">
    <source>
        <dbReference type="ARBA" id="ARBA00022490"/>
    </source>
</evidence>
<dbReference type="SMART" id="SM00054">
    <property type="entry name" value="EFh"/>
    <property type="match status" value="4"/>
</dbReference>
<dbReference type="OrthoDB" id="429467at2759"/>
<accession>A0A078B359</accession>
<dbReference type="Proteomes" id="UP000039865">
    <property type="component" value="Unassembled WGS sequence"/>
</dbReference>
<evidence type="ECO:0000256" key="6">
    <source>
        <dbReference type="ARBA" id="ARBA00022737"/>
    </source>
</evidence>
<name>A0A078B359_STYLE</name>
<dbReference type="AlphaFoldDB" id="A0A078B359"/>
<dbReference type="Pfam" id="PF13499">
    <property type="entry name" value="EF-hand_7"/>
    <property type="match status" value="2"/>
</dbReference>
<dbReference type="SUPFAM" id="SSF47473">
    <property type="entry name" value="EF-hand"/>
    <property type="match status" value="1"/>
</dbReference>
<dbReference type="InterPro" id="IPR050230">
    <property type="entry name" value="CALM/Myosin/TropC-like"/>
</dbReference>
<keyword evidence="13" id="KW-1185">Reference proteome</keyword>
<keyword evidence="4" id="KW-0963">Cytoplasm</keyword>
<comment type="similarity">
    <text evidence="2">Belongs to the centrin family.</text>
</comment>
<dbReference type="CDD" id="cd00051">
    <property type="entry name" value="EFh"/>
    <property type="match status" value="1"/>
</dbReference>
<feature type="domain" description="EF-hand" evidence="11">
    <location>
        <begin position="81"/>
        <end position="116"/>
    </location>
</feature>
<dbReference type="InterPro" id="IPR018247">
    <property type="entry name" value="EF_Hand_1_Ca_BS"/>
</dbReference>
<dbReference type="InterPro" id="IPR011992">
    <property type="entry name" value="EF-hand-dom_pair"/>
</dbReference>
<evidence type="ECO:0000313" key="13">
    <source>
        <dbReference type="Proteomes" id="UP000039865"/>
    </source>
</evidence>
<evidence type="ECO:0000256" key="5">
    <source>
        <dbReference type="ARBA" id="ARBA00022723"/>
    </source>
</evidence>
<evidence type="ECO:0000256" key="1">
    <source>
        <dbReference type="ARBA" id="ARBA00004245"/>
    </source>
</evidence>
<dbReference type="PROSITE" id="PS50222">
    <property type="entry name" value="EF_HAND_2"/>
    <property type="match status" value="3"/>
</dbReference>
<keyword evidence="8" id="KW-0007">Acetylation</keyword>
<proteinExistence type="inferred from homology"/>
<dbReference type="EMBL" id="CCKQ01016824">
    <property type="protein sequence ID" value="CDW88706.1"/>
    <property type="molecule type" value="Genomic_DNA"/>
</dbReference>
<keyword evidence="7" id="KW-0106">Calcium</keyword>
<keyword evidence="9" id="KW-0206">Cytoskeleton</keyword>
<feature type="domain" description="EF-hand" evidence="11">
    <location>
        <begin position="117"/>
        <end position="149"/>
    </location>
</feature>
<gene>
    <name evidence="12" type="primary">Contig2620.g2814</name>
    <name evidence="12" type="ORF">STYLEM_17830</name>
</gene>
<feature type="domain" description="EF-hand" evidence="11">
    <location>
        <begin position="8"/>
        <end position="43"/>
    </location>
</feature>
<sequence length="149" mass="17476">MANQLSEEQQAELKEAFSLFDRDGDGTITIKELQVVMRSIGQNPNEEEIREMIREVDSVNTEEVDYNGFMELMAKKMKEGEMNEELVEAFKTFDKNNKGYYNVEELKEVMLQYGEKLNDDEVKLMFDETDIDHDGRITFEDFVLMMMAK</sequence>
<dbReference type="PANTHER" id="PTHR23048">
    <property type="entry name" value="MYOSIN LIGHT CHAIN 1, 3"/>
    <property type="match status" value="1"/>
</dbReference>
<dbReference type="InterPro" id="IPR002048">
    <property type="entry name" value="EF_hand_dom"/>
</dbReference>
<evidence type="ECO:0000256" key="2">
    <source>
        <dbReference type="ARBA" id="ARBA00005253"/>
    </source>
</evidence>